<protein>
    <submittedName>
        <fullName evidence="7">Peroxiredoxin</fullName>
    </submittedName>
</protein>
<dbReference type="Pfam" id="PF00578">
    <property type="entry name" value="AhpC-TSA"/>
    <property type="match status" value="1"/>
</dbReference>
<dbReference type="SUPFAM" id="SSF52833">
    <property type="entry name" value="Thioredoxin-like"/>
    <property type="match status" value="1"/>
</dbReference>
<dbReference type="InterPro" id="IPR000866">
    <property type="entry name" value="AhpC/TSA"/>
</dbReference>
<dbReference type="InterPro" id="IPR013766">
    <property type="entry name" value="Thioredoxin_domain"/>
</dbReference>
<evidence type="ECO:0000259" key="6">
    <source>
        <dbReference type="PROSITE" id="PS51352"/>
    </source>
</evidence>
<organism evidence="7 8">
    <name type="scientific">Mucilaginibacter terrae</name>
    <dbReference type="NCBI Taxonomy" id="1955052"/>
    <lineage>
        <taxon>Bacteria</taxon>
        <taxon>Pseudomonadati</taxon>
        <taxon>Bacteroidota</taxon>
        <taxon>Sphingobacteriia</taxon>
        <taxon>Sphingobacteriales</taxon>
        <taxon>Sphingobacteriaceae</taxon>
        <taxon>Mucilaginibacter</taxon>
    </lineage>
</organism>
<dbReference type="RefSeq" id="WP_311949950.1">
    <property type="nucleotide sequence ID" value="NZ_JAVLVU010000001.1"/>
</dbReference>
<keyword evidence="4" id="KW-0676">Redox-active center</keyword>
<dbReference type="PANTHER" id="PTHR42852">
    <property type="entry name" value="THIOL:DISULFIDE INTERCHANGE PROTEIN DSBE"/>
    <property type="match status" value="1"/>
</dbReference>
<comment type="subcellular location">
    <subcellularLocation>
        <location evidence="1">Cell envelope</location>
    </subcellularLocation>
</comment>
<feature type="signal peptide" evidence="5">
    <location>
        <begin position="1"/>
        <end position="18"/>
    </location>
</feature>
<keyword evidence="3" id="KW-1015">Disulfide bond</keyword>
<keyword evidence="5" id="KW-0732">Signal</keyword>
<dbReference type="Pfam" id="PF14289">
    <property type="entry name" value="DUF4369"/>
    <property type="match status" value="1"/>
</dbReference>
<evidence type="ECO:0000313" key="8">
    <source>
        <dbReference type="Proteomes" id="UP001258315"/>
    </source>
</evidence>
<gene>
    <name evidence="7" type="ORF">QE417_002236</name>
</gene>
<evidence type="ECO:0000313" key="7">
    <source>
        <dbReference type="EMBL" id="MDT3403164.1"/>
    </source>
</evidence>
<dbReference type="CDD" id="cd02966">
    <property type="entry name" value="TlpA_like_family"/>
    <property type="match status" value="1"/>
</dbReference>
<dbReference type="PANTHER" id="PTHR42852:SF6">
    <property type="entry name" value="THIOL:DISULFIDE INTERCHANGE PROTEIN DSBE"/>
    <property type="match status" value="1"/>
</dbReference>
<evidence type="ECO:0000256" key="2">
    <source>
        <dbReference type="ARBA" id="ARBA00022748"/>
    </source>
</evidence>
<feature type="domain" description="Thioredoxin" evidence="6">
    <location>
        <begin position="233"/>
        <end position="376"/>
    </location>
</feature>
<dbReference type="EMBL" id="JAVLVU010000001">
    <property type="protein sequence ID" value="MDT3403164.1"/>
    <property type="molecule type" value="Genomic_DNA"/>
</dbReference>
<keyword evidence="8" id="KW-1185">Reference proteome</keyword>
<dbReference type="InterPro" id="IPR025380">
    <property type="entry name" value="DUF4369"/>
</dbReference>
<name>A0ABU3GTT0_9SPHI</name>
<comment type="caution">
    <text evidence="7">The sequence shown here is derived from an EMBL/GenBank/DDBJ whole genome shotgun (WGS) entry which is preliminary data.</text>
</comment>
<accession>A0ABU3GTT0</accession>
<dbReference type="InterPro" id="IPR017937">
    <property type="entry name" value="Thioredoxin_CS"/>
</dbReference>
<dbReference type="PROSITE" id="PS00194">
    <property type="entry name" value="THIOREDOXIN_1"/>
    <property type="match status" value="1"/>
</dbReference>
<feature type="chain" id="PRO_5047533714" evidence="5">
    <location>
        <begin position="19"/>
        <end position="378"/>
    </location>
</feature>
<proteinExistence type="predicted"/>
<evidence type="ECO:0000256" key="4">
    <source>
        <dbReference type="ARBA" id="ARBA00023284"/>
    </source>
</evidence>
<evidence type="ECO:0000256" key="5">
    <source>
        <dbReference type="SAM" id="SignalP"/>
    </source>
</evidence>
<keyword evidence="2" id="KW-0201">Cytochrome c-type biogenesis</keyword>
<dbReference type="InterPro" id="IPR036249">
    <property type="entry name" value="Thioredoxin-like_sf"/>
</dbReference>
<dbReference type="InterPro" id="IPR050553">
    <property type="entry name" value="Thioredoxin_ResA/DsbE_sf"/>
</dbReference>
<reference evidence="8" key="1">
    <citation type="submission" date="2023-07" db="EMBL/GenBank/DDBJ databases">
        <title>Functional and genomic diversity of the sorghum phyllosphere microbiome.</title>
        <authorList>
            <person name="Shade A."/>
        </authorList>
    </citation>
    <scope>NUCLEOTIDE SEQUENCE [LARGE SCALE GENOMIC DNA]</scope>
    <source>
        <strain evidence="8">SORGH_AS_0422</strain>
    </source>
</reference>
<dbReference type="PROSITE" id="PS51352">
    <property type="entry name" value="THIOREDOXIN_2"/>
    <property type="match status" value="1"/>
</dbReference>
<dbReference type="Proteomes" id="UP001258315">
    <property type="component" value="Unassembled WGS sequence"/>
</dbReference>
<evidence type="ECO:0000256" key="1">
    <source>
        <dbReference type="ARBA" id="ARBA00004196"/>
    </source>
</evidence>
<sequence length="378" mass="42155">MKKCLTLLSLLLPLLTYAQKPFTVTGTGGGFKKGDKLYLSYIVDGKHILDSVIVSGSTFKFKGITTGIWRTNIYKNEDPRVIDISHDAVTFYIEPGDILITSRDSMERAKISGTANNVDHTELRDALWPIRKKYAKAVSAYDNLSEEQQKDLENVAAIRQVYKQRDQELLPVQLAFINKKPNSYISLIALQEISYNKDFVKETTIAYNSINSELKESTIGKKVQQNINASLKAISGIMAPDFNLPDVAGKSVSLADYKGKYTLIDFWASWCLPCRAENPFVKSAYEKYKDKGFTVLGVSLDKPETQAAWLKAIKDDGLPWTHVSDMKGFNSKVAHLYGITSIPANVLVNPEGKIIATNLKDQTLHNKLAEIFSVTATN</sequence>
<evidence type="ECO:0000256" key="3">
    <source>
        <dbReference type="ARBA" id="ARBA00023157"/>
    </source>
</evidence>
<dbReference type="Gene3D" id="3.40.30.10">
    <property type="entry name" value="Glutaredoxin"/>
    <property type="match status" value="1"/>
</dbReference>